<dbReference type="InterPro" id="IPR018313">
    <property type="entry name" value="SBP_3_CS"/>
</dbReference>
<dbReference type="InterPro" id="IPR001320">
    <property type="entry name" value="Iontro_rcpt_C"/>
</dbReference>
<dbReference type="RefSeq" id="WP_027311474.1">
    <property type="nucleotide sequence ID" value="NZ_JAUESS010000022.1"/>
</dbReference>
<evidence type="ECO:0000256" key="4">
    <source>
        <dbReference type="RuleBase" id="RU003744"/>
    </source>
</evidence>
<feature type="domain" description="Solute-binding protein family 3/N-terminal" evidence="6">
    <location>
        <begin position="40"/>
        <end position="263"/>
    </location>
</feature>
<dbReference type="SUPFAM" id="SSF53850">
    <property type="entry name" value="Periplasmic binding protein-like II"/>
    <property type="match status" value="1"/>
</dbReference>
<dbReference type="CDD" id="cd13629">
    <property type="entry name" value="PBP2_Dsm1740"/>
    <property type="match status" value="1"/>
</dbReference>
<evidence type="ECO:0000313" key="9">
    <source>
        <dbReference type="Proteomes" id="UP001589628"/>
    </source>
</evidence>
<accession>A0ABV5ZHI7</accession>
<organism evidence="8 9">
    <name type="scientific">Balneatrix alpica</name>
    <dbReference type="NCBI Taxonomy" id="75684"/>
    <lineage>
        <taxon>Bacteria</taxon>
        <taxon>Pseudomonadati</taxon>
        <taxon>Pseudomonadota</taxon>
        <taxon>Gammaproteobacteria</taxon>
        <taxon>Oceanospirillales</taxon>
        <taxon>Balneatrichaceae</taxon>
        <taxon>Balneatrix</taxon>
    </lineage>
</organism>
<dbReference type="EMBL" id="JBHLZN010000008">
    <property type="protein sequence ID" value="MFB9888088.1"/>
    <property type="molecule type" value="Genomic_DNA"/>
</dbReference>
<keyword evidence="3 5" id="KW-0732">Signal</keyword>
<dbReference type="PANTHER" id="PTHR35936">
    <property type="entry name" value="MEMBRANE-BOUND LYTIC MUREIN TRANSGLYCOSYLASE F"/>
    <property type="match status" value="1"/>
</dbReference>
<feature type="domain" description="Ionotropic glutamate receptor C-terminal" evidence="7">
    <location>
        <begin position="40"/>
        <end position="262"/>
    </location>
</feature>
<evidence type="ECO:0000259" key="6">
    <source>
        <dbReference type="SMART" id="SM00062"/>
    </source>
</evidence>
<feature type="signal peptide" evidence="5">
    <location>
        <begin position="1"/>
        <end position="21"/>
    </location>
</feature>
<dbReference type="PANTHER" id="PTHR35936:SF38">
    <property type="entry name" value="GLUTAMINE-BINDING PERIPLASMIC PROTEIN"/>
    <property type="match status" value="1"/>
</dbReference>
<dbReference type="Gene3D" id="3.40.190.10">
    <property type="entry name" value="Periplasmic binding protein-like II"/>
    <property type="match status" value="2"/>
</dbReference>
<evidence type="ECO:0000256" key="5">
    <source>
        <dbReference type="SAM" id="SignalP"/>
    </source>
</evidence>
<proteinExistence type="inferred from homology"/>
<dbReference type="SMART" id="SM00079">
    <property type="entry name" value="PBPe"/>
    <property type="match status" value="1"/>
</dbReference>
<evidence type="ECO:0000259" key="7">
    <source>
        <dbReference type="SMART" id="SM00079"/>
    </source>
</evidence>
<keyword evidence="9" id="KW-1185">Reference proteome</keyword>
<evidence type="ECO:0000256" key="1">
    <source>
        <dbReference type="ARBA" id="ARBA00004196"/>
    </source>
</evidence>
<protein>
    <submittedName>
        <fullName evidence="8">Transporter substrate-binding domain-containing protein</fullName>
    </submittedName>
</protein>
<evidence type="ECO:0000256" key="2">
    <source>
        <dbReference type="ARBA" id="ARBA00010333"/>
    </source>
</evidence>
<comment type="caution">
    <text evidence="8">The sequence shown here is derived from an EMBL/GenBank/DDBJ whole genome shotgun (WGS) entry which is preliminary data.</text>
</comment>
<dbReference type="InterPro" id="IPR001638">
    <property type="entry name" value="Solute-binding_3/MltF_N"/>
</dbReference>
<reference evidence="8 9" key="1">
    <citation type="submission" date="2024-09" db="EMBL/GenBank/DDBJ databases">
        <authorList>
            <person name="Sun Q."/>
            <person name="Mori K."/>
        </authorList>
    </citation>
    <scope>NUCLEOTIDE SEQUENCE [LARGE SCALE GENOMIC DNA]</scope>
    <source>
        <strain evidence="8 9">ATCC 51285</strain>
    </source>
</reference>
<gene>
    <name evidence="8" type="ORF">ACFFLH_16860</name>
</gene>
<evidence type="ECO:0000313" key="8">
    <source>
        <dbReference type="EMBL" id="MFB9888088.1"/>
    </source>
</evidence>
<comment type="subcellular location">
    <subcellularLocation>
        <location evidence="1">Cell envelope</location>
    </subcellularLocation>
</comment>
<dbReference type="Pfam" id="PF00497">
    <property type="entry name" value="SBP_bac_3"/>
    <property type="match status" value="1"/>
</dbReference>
<dbReference type="PROSITE" id="PS01039">
    <property type="entry name" value="SBP_BACTERIAL_3"/>
    <property type="match status" value="1"/>
</dbReference>
<sequence length="270" mass="30120">MKKLLMTLGLAVGLCSQAAMANDNALWEKSTLNKVISAGELRVCFEAGYMPFEMKNKKGEYVGFDIDMAKTMAKSMGVKFTPVNTAWDGIIPALLTDKCDILMSGMTVTAERNLKVNFADPYIVVGQSILLKPELAGQIKSYKDLNDPKYTVVTKLGTTGDIATKKLIGQANIRLFETESEGALEVINGKADAFVYDLPFNAIYSAQNKDKLVHVAEPFTYEPLGWAIRKGDPDFLNFLNNFLRQVKGDGTYDRFYQKWFESDEWLSSVQ</sequence>
<comment type="similarity">
    <text evidence="2 4">Belongs to the bacterial solute-binding protein 3 family.</text>
</comment>
<feature type="chain" id="PRO_5047144876" evidence="5">
    <location>
        <begin position="22"/>
        <end position="270"/>
    </location>
</feature>
<name>A0ABV5ZHI7_9GAMM</name>
<dbReference type="Proteomes" id="UP001589628">
    <property type="component" value="Unassembled WGS sequence"/>
</dbReference>
<evidence type="ECO:0000256" key="3">
    <source>
        <dbReference type="ARBA" id="ARBA00022729"/>
    </source>
</evidence>
<dbReference type="SMART" id="SM00062">
    <property type="entry name" value="PBPb"/>
    <property type="match status" value="1"/>
</dbReference>